<dbReference type="InterPro" id="IPR051269">
    <property type="entry name" value="Fe-S_cluster_ET"/>
</dbReference>
<evidence type="ECO:0000256" key="5">
    <source>
        <dbReference type="ARBA" id="ARBA00023004"/>
    </source>
</evidence>
<evidence type="ECO:0000256" key="1">
    <source>
        <dbReference type="ARBA" id="ARBA00001927"/>
    </source>
</evidence>
<keyword evidence="6 8" id="KW-0411">Iron-sulfur</keyword>
<dbReference type="GO" id="GO:0051538">
    <property type="term" value="F:3 iron, 4 sulfur cluster binding"/>
    <property type="evidence" value="ECO:0007669"/>
    <property type="project" value="UniProtKB-KW"/>
</dbReference>
<dbReference type="RefSeq" id="WP_156694636.1">
    <property type="nucleotide sequence ID" value="NZ_CP034279.1"/>
</dbReference>
<feature type="domain" description="4Fe-4S ferredoxin-type" evidence="9">
    <location>
        <begin position="5"/>
        <end position="35"/>
    </location>
</feature>
<evidence type="ECO:0000313" key="10">
    <source>
        <dbReference type="EMBL" id="QGV80870.1"/>
    </source>
</evidence>
<evidence type="ECO:0000259" key="9">
    <source>
        <dbReference type="PROSITE" id="PS51379"/>
    </source>
</evidence>
<keyword evidence="7" id="KW-0003">3Fe-4S</keyword>
<evidence type="ECO:0000256" key="4">
    <source>
        <dbReference type="ARBA" id="ARBA00022982"/>
    </source>
</evidence>
<evidence type="ECO:0000256" key="3">
    <source>
        <dbReference type="ARBA" id="ARBA00022723"/>
    </source>
</evidence>
<dbReference type="PANTHER" id="PTHR36923:SF3">
    <property type="entry name" value="FERREDOXIN"/>
    <property type="match status" value="1"/>
</dbReference>
<dbReference type="Gene3D" id="3.30.70.20">
    <property type="match status" value="1"/>
</dbReference>
<organism evidence="10 11">
    <name type="scientific">Streptomyces ficellus</name>
    <dbReference type="NCBI Taxonomy" id="1977088"/>
    <lineage>
        <taxon>Bacteria</taxon>
        <taxon>Bacillati</taxon>
        <taxon>Actinomycetota</taxon>
        <taxon>Actinomycetes</taxon>
        <taxon>Kitasatosporales</taxon>
        <taxon>Streptomycetaceae</taxon>
        <taxon>Streptomyces</taxon>
    </lineage>
</organism>
<evidence type="ECO:0000256" key="8">
    <source>
        <dbReference type="RuleBase" id="RU368020"/>
    </source>
</evidence>
<dbReference type="PANTHER" id="PTHR36923">
    <property type="entry name" value="FERREDOXIN"/>
    <property type="match status" value="1"/>
</dbReference>
<name>A0A6I6FAW5_9ACTN</name>
<dbReference type="Pfam" id="PF13370">
    <property type="entry name" value="Fer4_13"/>
    <property type="match status" value="1"/>
</dbReference>
<keyword evidence="3 8" id="KW-0479">Metal-binding</keyword>
<reference evidence="10 11" key="1">
    <citation type="submission" date="2018-12" db="EMBL/GenBank/DDBJ databases">
        <title>Complete genome sequence of Streptomyces ficellus NRRL8067, the producer of ficellomycin, feldamycin and nojirimycin.</title>
        <authorList>
            <person name="Zhang H."/>
            <person name="Yue R."/>
            <person name="Liu Y."/>
            <person name="Li M."/>
            <person name="Mu H."/>
            <person name="Zhang J."/>
        </authorList>
    </citation>
    <scope>NUCLEOTIDE SEQUENCE [LARGE SCALE GENOMIC DNA]</scope>
    <source>
        <strain evidence="10 11">NRRL 8067</strain>
    </source>
</reference>
<dbReference type="SUPFAM" id="SSF54862">
    <property type="entry name" value="4Fe-4S ferredoxins"/>
    <property type="match status" value="1"/>
</dbReference>
<dbReference type="Proteomes" id="UP000422572">
    <property type="component" value="Chromosome"/>
</dbReference>
<dbReference type="GO" id="GO:0005506">
    <property type="term" value="F:iron ion binding"/>
    <property type="evidence" value="ECO:0007669"/>
    <property type="project" value="UniProtKB-UniRule"/>
</dbReference>
<comment type="cofactor">
    <cofactor evidence="1">
        <name>[3Fe-4S] cluster</name>
        <dbReference type="ChEBI" id="CHEBI:21137"/>
    </cofactor>
</comment>
<keyword evidence="5 8" id="KW-0408">Iron</keyword>
<evidence type="ECO:0000256" key="7">
    <source>
        <dbReference type="ARBA" id="ARBA00023291"/>
    </source>
</evidence>
<evidence type="ECO:0000313" key="11">
    <source>
        <dbReference type="Proteomes" id="UP000422572"/>
    </source>
</evidence>
<dbReference type="PROSITE" id="PS51379">
    <property type="entry name" value="4FE4S_FER_2"/>
    <property type="match status" value="1"/>
</dbReference>
<dbReference type="InterPro" id="IPR017896">
    <property type="entry name" value="4Fe4S_Fe-S-bd"/>
</dbReference>
<gene>
    <name evidence="10" type="ORF">EIZ62_23465</name>
</gene>
<dbReference type="AlphaFoldDB" id="A0A6I6FAW5"/>
<evidence type="ECO:0000256" key="6">
    <source>
        <dbReference type="ARBA" id="ARBA00023014"/>
    </source>
</evidence>
<sequence length="78" mass="8235">MGDRWHVEVDRAVCIGSGMCVNLAPDGFALDTARQSRPRAAGTDPDERVLAAAEGCPVEAITLTLADGGEPVFPPREE</sequence>
<dbReference type="EMBL" id="CP034279">
    <property type="protein sequence ID" value="QGV80870.1"/>
    <property type="molecule type" value="Genomic_DNA"/>
</dbReference>
<dbReference type="InterPro" id="IPR001080">
    <property type="entry name" value="3Fe4S_ferredoxin"/>
</dbReference>
<accession>A0A6I6FAW5</accession>
<comment type="function">
    <text evidence="8">Ferredoxins are iron-sulfur proteins that transfer electrons in a wide variety of metabolic reactions.</text>
</comment>
<keyword evidence="2 8" id="KW-0813">Transport</keyword>
<keyword evidence="11" id="KW-1185">Reference proteome</keyword>
<dbReference type="OrthoDB" id="4557285at2"/>
<evidence type="ECO:0000256" key="2">
    <source>
        <dbReference type="ARBA" id="ARBA00022448"/>
    </source>
</evidence>
<dbReference type="GO" id="GO:0009055">
    <property type="term" value="F:electron transfer activity"/>
    <property type="evidence" value="ECO:0007669"/>
    <property type="project" value="UniProtKB-UniRule"/>
</dbReference>
<proteinExistence type="predicted"/>
<dbReference type="KEGG" id="sfic:EIZ62_23465"/>
<keyword evidence="4 8" id="KW-0249">Electron transport</keyword>
<protein>
    <recommendedName>
        <fullName evidence="8">Ferredoxin</fullName>
    </recommendedName>
</protein>
<dbReference type="PRINTS" id="PR00352">
    <property type="entry name" value="3FE4SFRDOXIN"/>
</dbReference>